<dbReference type="InterPro" id="IPR029063">
    <property type="entry name" value="SAM-dependent_MTases_sf"/>
</dbReference>
<name>A0A0G0MQF2_9BACT</name>
<evidence type="ECO:0000313" key="2">
    <source>
        <dbReference type="EMBL" id="KKQ75899.1"/>
    </source>
</evidence>
<organism evidence="2 3">
    <name type="scientific">Candidatus Woesebacteria bacterium GW2011_GWB1_38_5b</name>
    <dbReference type="NCBI Taxonomy" id="1618569"/>
    <lineage>
        <taxon>Bacteria</taxon>
        <taxon>Candidatus Woeseibacteriota</taxon>
    </lineage>
</organism>
<dbReference type="Proteomes" id="UP000034181">
    <property type="component" value="Unassembled WGS sequence"/>
</dbReference>
<dbReference type="Pfam" id="PF13649">
    <property type="entry name" value="Methyltransf_25"/>
    <property type="match status" value="1"/>
</dbReference>
<dbReference type="CDD" id="cd02440">
    <property type="entry name" value="AdoMet_MTases"/>
    <property type="match status" value="1"/>
</dbReference>
<sequence>MPRLSSWYAYYKNRKPNISNILLHWQYLARIIWFKPKSLLEIGCGPAEHSLFVKKLIPSVKLSLLDQDRKLLNFVVTRNRRLINKYYVADISSPAALSKLQLSKYDLVISQGLMEHFSDQMFARVITNIGELTKHYLFSIPSNLYPNQDYGNEILRSCSQVEQLLSRVPNIAYKVIPYFDIGFRTKIIAKKLKKMTLLPFIKYFLFGSLHLLIEIKYL</sequence>
<reference evidence="2 3" key="1">
    <citation type="journal article" date="2015" name="Nature">
        <title>rRNA introns, odd ribosomes, and small enigmatic genomes across a large radiation of phyla.</title>
        <authorList>
            <person name="Brown C.T."/>
            <person name="Hug L.A."/>
            <person name="Thomas B.C."/>
            <person name="Sharon I."/>
            <person name="Castelle C.J."/>
            <person name="Singh A."/>
            <person name="Wilkins M.J."/>
            <person name="Williams K.H."/>
            <person name="Banfield J.F."/>
        </authorList>
    </citation>
    <scope>NUCLEOTIDE SEQUENCE [LARGE SCALE GENOMIC DNA]</scope>
</reference>
<feature type="domain" description="Methyltransferase" evidence="1">
    <location>
        <begin position="40"/>
        <end position="134"/>
    </location>
</feature>
<accession>A0A0G0MQF2</accession>
<dbReference type="Gene3D" id="3.40.50.150">
    <property type="entry name" value="Vaccinia Virus protein VP39"/>
    <property type="match status" value="1"/>
</dbReference>
<dbReference type="InterPro" id="IPR041698">
    <property type="entry name" value="Methyltransf_25"/>
</dbReference>
<evidence type="ECO:0000313" key="3">
    <source>
        <dbReference type="Proteomes" id="UP000034181"/>
    </source>
</evidence>
<dbReference type="EMBL" id="LBUZ01000002">
    <property type="protein sequence ID" value="KKQ75899.1"/>
    <property type="molecule type" value="Genomic_DNA"/>
</dbReference>
<comment type="caution">
    <text evidence="2">The sequence shown here is derived from an EMBL/GenBank/DDBJ whole genome shotgun (WGS) entry which is preliminary data.</text>
</comment>
<protein>
    <recommendedName>
        <fullName evidence="1">Methyltransferase domain-containing protein</fullName>
    </recommendedName>
</protein>
<dbReference type="AlphaFoldDB" id="A0A0G0MQF2"/>
<dbReference type="SUPFAM" id="SSF53335">
    <property type="entry name" value="S-adenosyl-L-methionine-dependent methyltransferases"/>
    <property type="match status" value="1"/>
</dbReference>
<proteinExistence type="predicted"/>
<evidence type="ECO:0000259" key="1">
    <source>
        <dbReference type="Pfam" id="PF13649"/>
    </source>
</evidence>
<gene>
    <name evidence="2" type="ORF">US96_C0002G0012</name>
</gene>